<dbReference type="PANTHER" id="PTHR36469">
    <property type="entry name" value="DISTAL MEMBRANE-ARM ASSEMBLY COMPLEX PROTEIN 1"/>
    <property type="match status" value="1"/>
</dbReference>
<evidence type="ECO:0000256" key="2">
    <source>
        <dbReference type="SAM" id="Phobius"/>
    </source>
</evidence>
<keyword evidence="2" id="KW-0812">Transmembrane</keyword>
<accession>A0A8B9NEE0</accession>
<name>A0A8B9NEE0_9AVES</name>
<keyword evidence="2" id="KW-1133">Transmembrane helix</keyword>
<dbReference type="Pfam" id="PF15055">
    <property type="entry name" value="DMAC1_Dmo2"/>
    <property type="match status" value="1"/>
</dbReference>
<dbReference type="InterPro" id="IPR053117">
    <property type="entry name" value="DMAC_Protein"/>
</dbReference>
<reference evidence="4" key="2">
    <citation type="submission" date="2025-09" db="UniProtKB">
        <authorList>
            <consortium name="Ensembl"/>
        </authorList>
    </citation>
    <scope>IDENTIFICATION</scope>
</reference>
<evidence type="ECO:0000259" key="3">
    <source>
        <dbReference type="Pfam" id="PF15055"/>
    </source>
</evidence>
<dbReference type="Ensembl" id="ENSANIT00000018506.1">
    <property type="protein sequence ID" value="ENSANIP00000017898.1"/>
    <property type="gene ID" value="ENSANIG00000012166.1"/>
</dbReference>
<evidence type="ECO:0000313" key="4">
    <source>
        <dbReference type="Ensembl" id="ENSANIP00000017898.1"/>
    </source>
</evidence>
<keyword evidence="5" id="KW-1185">Reference proteome</keyword>
<evidence type="ECO:0000313" key="5">
    <source>
        <dbReference type="Proteomes" id="UP000694541"/>
    </source>
</evidence>
<evidence type="ECO:0000256" key="1">
    <source>
        <dbReference type="SAM" id="MobiDB-lite"/>
    </source>
</evidence>
<protein>
    <recommendedName>
        <fullName evidence="3">Distal membrane-arm assembly complex protein 1-like domain-containing protein</fullName>
    </recommendedName>
</protein>
<keyword evidence="2" id="KW-0472">Membrane</keyword>
<feature type="transmembrane region" description="Helical" evidence="2">
    <location>
        <begin position="30"/>
        <end position="53"/>
    </location>
</feature>
<dbReference type="AlphaFoldDB" id="A0A8B9NEE0"/>
<reference evidence="4" key="1">
    <citation type="submission" date="2025-08" db="UniProtKB">
        <authorList>
            <consortium name="Ensembl"/>
        </authorList>
    </citation>
    <scope>IDENTIFICATION</scope>
</reference>
<sequence>TVPGPRGPAEEAAAPLQPPAPLPPAKPPPLFGGCWSCRLLSGAGLLLAAFWIYQGPRSSMKRGVPPSMATIAQITFAISVGAWGVVILVDPVGKQLRKEP</sequence>
<feature type="domain" description="Distal membrane-arm assembly complex protein 1-like" evidence="3">
    <location>
        <begin position="33"/>
        <end position="79"/>
    </location>
</feature>
<dbReference type="InterPro" id="IPR028036">
    <property type="entry name" value="DMAC1-like_dom"/>
</dbReference>
<feature type="transmembrane region" description="Helical" evidence="2">
    <location>
        <begin position="74"/>
        <end position="93"/>
    </location>
</feature>
<dbReference type="Proteomes" id="UP000694541">
    <property type="component" value="Unplaced"/>
</dbReference>
<proteinExistence type="predicted"/>
<organism evidence="4 5">
    <name type="scientific">Accipiter nisus</name>
    <name type="common">Eurasian sparrowhawk</name>
    <dbReference type="NCBI Taxonomy" id="211598"/>
    <lineage>
        <taxon>Eukaryota</taxon>
        <taxon>Metazoa</taxon>
        <taxon>Chordata</taxon>
        <taxon>Craniata</taxon>
        <taxon>Vertebrata</taxon>
        <taxon>Euteleostomi</taxon>
        <taxon>Archelosauria</taxon>
        <taxon>Archosauria</taxon>
        <taxon>Dinosauria</taxon>
        <taxon>Saurischia</taxon>
        <taxon>Theropoda</taxon>
        <taxon>Coelurosauria</taxon>
        <taxon>Aves</taxon>
        <taxon>Neognathae</taxon>
        <taxon>Neoaves</taxon>
        <taxon>Telluraves</taxon>
        <taxon>Accipitrimorphae</taxon>
        <taxon>Accipitriformes</taxon>
        <taxon>Accipitridae</taxon>
        <taxon>Accipitrinae</taxon>
        <taxon>Accipiter</taxon>
    </lineage>
</organism>
<feature type="region of interest" description="Disordered" evidence="1">
    <location>
        <begin position="1"/>
        <end position="24"/>
    </location>
</feature>
<dbReference type="PANTHER" id="PTHR36469:SF1">
    <property type="entry name" value="DISTAL MEMBRANE-ARM ASSEMBLY COMPLEX PROTEIN 1"/>
    <property type="match status" value="1"/>
</dbReference>